<accession>A0A8C7AIH4</accession>
<proteinExistence type="inferred from homology"/>
<name>A0A8C7AIH4_NEOVI</name>
<keyword evidence="5" id="KW-0418">Kinase</keyword>
<keyword evidence="9" id="KW-1185">Reference proteome</keyword>
<dbReference type="Pfam" id="PF00334">
    <property type="entry name" value="NDK"/>
    <property type="match status" value="1"/>
</dbReference>
<evidence type="ECO:0000256" key="1">
    <source>
        <dbReference type="ARBA" id="ARBA00001946"/>
    </source>
</evidence>
<dbReference type="PANTHER" id="PTHR11349">
    <property type="entry name" value="NUCLEOSIDE DIPHOSPHATE KINASE"/>
    <property type="match status" value="1"/>
</dbReference>
<feature type="region of interest" description="Disordered" evidence="6">
    <location>
        <begin position="120"/>
        <end position="153"/>
    </location>
</feature>
<reference evidence="8" key="2">
    <citation type="submission" date="2025-09" db="UniProtKB">
        <authorList>
            <consortium name="Ensembl"/>
        </authorList>
    </citation>
    <scope>IDENTIFICATION</scope>
</reference>
<dbReference type="Proteomes" id="UP000694425">
    <property type="component" value="Unplaced"/>
</dbReference>
<sequence length="175" mass="18876">MSSGEQREKENPGGHSVCAKLSPGHARSLLACPDSKGSSRTRERPLWLTGDVIHSSEWRRFRLVGLEMLWAPERGVAQHSPELQRKPFCAALISSTSSWPHGCSGLGGPHVVCSRAMMGPTASAENSPSTSRGDISSHFSKKGNHASDSMRGPRGVVIQLGSQSHELMDWADKGH</sequence>
<feature type="domain" description="Nucleoside diphosphate kinase-like" evidence="7">
    <location>
        <begin position="42"/>
        <end position="159"/>
    </location>
</feature>
<reference evidence="8" key="1">
    <citation type="submission" date="2025-08" db="UniProtKB">
        <authorList>
            <consortium name="Ensembl"/>
        </authorList>
    </citation>
    <scope>IDENTIFICATION</scope>
</reference>
<evidence type="ECO:0000256" key="4">
    <source>
        <dbReference type="ARBA" id="ARBA00022679"/>
    </source>
</evidence>
<dbReference type="EC" id="2.7.4.6" evidence="3"/>
<protein>
    <recommendedName>
        <fullName evidence="3">nucleoside-diphosphate kinase</fullName>
        <ecNumber evidence="3">2.7.4.6</ecNumber>
    </recommendedName>
</protein>
<evidence type="ECO:0000256" key="6">
    <source>
        <dbReference type="SAM" id="MobiDB-lite"/>
    </source>
</evidence>
<evidence type="ECO:0000313" key="8">
    <source>
        <dbReference type="Ensembl" id="ENSNVIP00000009269.1"/>
    </source>
</evidence>
<dbReference type="InterPro" id="IPR036850">
    <property type="entry name" value="NDK-like_dom_sf"/>
</dbReference>
<dbReference type="Gene3D" id="3.30.70.141">
    <property type="entry name" value="Nucleoside diphosphate kinase-like domain"/>
    <property type="match status" value="1"/>
</dbReference>
<dbReference type="GeneTree" id="ENSGT00940000160286"/>
<evidence type="ECO:0000256" key="2">
    <source>
        <dbReference type="ARBA" id="ARBA00008142"/>
    </source>
</evidence>
<dbReference type="AlphaFoldDB" id="A0A8C7AIH4"/>
<comment type="similarity">
    <text evidence="2">Belongs to the NDK family.</text>
</comment>
<dbReference type="SMART" id="SM00562">
    <property type="entry name" value="NDK"/>
    <property type="match status" value="1"/>
</dbReference>
<evidence type="ECO:0000313" key="9">
    <source>
        <dbReference type="Proteomes" id="UP000694425"/>
    </source>
</evidence>
<keyword evidence="4" id="KW-0808">Transferase</keyword>
<evidence type="ECO:0000256" key="5">
    <source>
        <dbReference type="ARBA" id="ARBA00022777"/>
    </source>
</evidence>
<comment type="cofactor">
    <cofactor evidence="1">
        <name>Mg(2+)</name>
        <dbReference type="ChEBI" id="CHEBI:18420"/>
    </cofactor>
</comment>
<dbReference type="SUPFAM" id="SSF54919">
    <property type="entry name" value="Nucleoside diphosphate kinase, NDK"/>
    <property type="match status" value="1"/>
</dbReference>
<feature type="region of interest" description="Disordered" evidence="6">
    <location>
        <begin position="1"/>
        <end position="21"/>
    </location>
</feature>
<feature type="compositionally biased region" description="Polar residues" evidence="6">
    <location>
        <begin position="123"/>
        <end position="138"/>
    </location>
</feature>
<feature type="compositionally biased region" description="Basic and acidic residues" evidence="6">
    <location>
        <begin position="1"/>
        <end position="12"/>
    </location>
</feature>
<evidence type="ECO:0000256" key="3">
    <source>
        <dbReference type="ARBA" id="ARBA00012966"/>
    </source>
</evidence>
<organism evidence="8 9">
    <name type="scientific">Neovison vison</name>
    <name type="common">American mink</name>
    <name type="synonym">Mustela vison</name>
    <dbReference type="NCBI Taxonomy" id="452646"/>
    <lineage>
        <taxon>Eukaryota</taxon>
        <taxon>Metazoa</taxon>
        <taxon>Chordata</taxon>
        <taxon>Craniata</taxon>
        <taxon>Vertebrata</taxon>
        <taxon>Euteleostomi</taxon>
        <taxon>Mammalia</taxon>
        <taxon>Eutheria</taxon>
        <taxon>Laurasiatheria</taxon>
        <taxon>Carnivora</taxon>
        <taxon>Caniformia</taxon>
        <taxon>Musteloidea</taxon>
        <taxon>Mustelidae</taxon>
        <taxon>Mustelinae</taxon>
        <taxon>Neogale</taxon>
    </lineage>
</organism>
<dbReference type="Ensembl" id="ENSNVIT00000010843.1">
    <property type="protein sequence ID" value="ENSNVIP00000009269.1"/>
    <property type="gene ID" value="ENSNVIG00000007341.1"/>
</dbReference>
<dbReference type="GO" id="GO:0004550">
    <property type="term" value="F:nucleoside diphosphate kinase activity"/>
    <property type="evidence" value="ECO:0007669"/>
    <property type="project" value="UniProtKB-EC"/>
</dbReference>
<evidence type="ECO:0000259" key="7">
    <source>
        <dbReference type="SMART" id="SM00562"/>
    </source>
</evidence>
<dbReference type="InterPro" id="IPR034907">
    <property type="entry name" value="NDK-like_dom"/>
</dbReference>